<evidence type="ECO:0000256" key="1">
    <source>
        <dbReference type="ARBA" id="ARBA00022490"/>
    </source>
</evidence>
<evidence type="ECO:0000256" key="3">
    <source>
        <dbReference type="ARBA" id="ARBA00022679"/>
    </source>
</evidence>
<dbReference type="GO" id="GO:0001510">
    <property type="term" value="P:RNA methylation"/>
    <property type="evidence" value="ECO:0007669"/>
    <property type="project" value="InterPro"/>
</dbReference>
<dbReference type="Pfam" id="PF13636">
    <property type="entry name" value="Methyltranf_PUA"/>
    <property type="match status" value="1"/>
</dbReference>
<comment type="similarity">
    <text evidence="6">Belongs to the class I-like SAM-binding methyltransferase superfamily. RsmB/NOP family.</text>
</comment>
<dbReference type="CDD" id="cd02440">
    <property type="entry name" value="AdoMet_MTases"/>
    <property type="match status" value="1"/>
</dbReference>
<dbReference type="Gene3D" id="2.30.130.60">
    <property type="match status" value="1"/>
</dbReference>
<dbReference type="GO" id="GO:0008173">
    <property type="term" value="F:RNA methyltransferase activity"/>
    <property type="evidence" value="ECO:0007669"/>
    <property type="project" value="InterPro"/>
</dbReference>
<sequence length="455" mass="51058">MQQVLPQSFIDSLAGLPGFEKDKFTDVHENTEQVTSIRLNPLKPTPATNDLPVANTVPWCGSGRYLSARPSFTLDPVFHGGAYYAQEASSMFVDHIVKEIYRNQAPPKRVLDLCAAPGGKSTLLAAALPGSFIVSNEVIKTRVGMLSENISKWGSDHVIVTNNDPKDFKKLPGYFDLMVVDAPCSGSGLFRKDVAAINEWSEANVEMCSLRQQRILTDTIGSLKEGGFLIYSTCSYSMQEDEEICDWIINQFQLQPVKINIDPSWAIVETISKKNAATGYRFYPDKVQGEGFFIACFRQTNPVDNFYGYHNKVAVAPKQIQSIVKPFLKNFDDYLISDQKEIVIASLKKWEEEIATISNTLNVRKSGVAIGTVKGKDLIPHHELALSHLLSNDIPAVNLAKEDALKYLRRQDLVFENEKKGWTICRFGDINLGWMKVLPNRVNNYYPPNWRILKA</sequence>
<keyword evidence="4 6" id="KW-0949">S-adenosyl-L-methionine</keyword>
<keyword evidence="3 6" id="KW-0808">Transferase</keyword>
<evidence type="ECO:0000256" key="4">
    <source>
        <dbReference type="ARBA" id="ARBA00022691"/>
    </source>
</evidence>
<keyword evidence="2 6" id="KW-0489">Methyltransferase</keyword>
<dbReference type="Gene3D" id="3.40.50.150">
    <property type="entry name" value="Vaccinia Virus protein VP39"/>
    <property type="match status" value="1"/>
</dbReference>
<feature type="active site" description="Nucleophile" evidence="6">
    <location>
        <position position="234"/>
    </location>
</feature>
<keyword evidence="1" id="KW-0963">Cytoplasm</keyword>
<feature type="binding site" evidence="6">
    <location>
        <position position="181"/>
    </location>
    <ligand>
        <name>S-adenosyl-L-methionine</name>
        <dbReference type="ChEBI" id="CHEBI:59789"/>
    </ligand>
</feature>
<feature type="domain" description="SAM-dependent MTase RsmB/NOP-type" evidence="7">
    <location>
        <begin position="10"/>
        <end position="300"/>
    </location>
</feature>
<dbReference type="RefSeq" id="WP_147202654.1">
    <property type="nucleotide sequence ID" value="NZ_BJYT01000002.1"/>
</dbReference>
<dbReference type="InterPro" id="IPR049560">
    <property type="entry name" value="MeTrfase_RsmB-F_NOP2_cat"/>
</dbReference>
<keyword evidence="5 6" id="KW-0694">RNA-binding</keyword>
<feature type="binding site" evidence="6">
    <location>
        <position position="164"/>
    </location>
    <ligand>
        <name>S-adenosyl-L-methionine</name>
        <dbReference type="ChEBI" id="CHEBI:59789"/>
    </ligand>
</feature>
<dbReference type="PRINTS" id="PR02008">
    <property type="entry name" value="RCMTFAMILY"/>
</dbReference>
<name>A0A512B9F7_9BACT</name>
<evidence type="ECO:0000313" key="9">
    <source>
        <dbReference type="Proteomes" id="UP000321513"/>
    </source>
</evidence>
<dbReference type="InterPro" id="IPR001678">
    <property type="entry name" value="MeTrfase_RsmB-F_NOP2_dom"/>
</dbReference>
<dbReference type="PANTHER" id="PTHR22807">
    <property type="entry name" value="NOP2 YEAST -RELATED NOL1/NOP2/FMU SUN DOMAIN-CONTAINING"/>
    <property type="match status" value="1"/>
</dbReference>
<dbReference type="InterPro" id="IPR029063">
    <property type="entry name" value="SAM-dependent_MTases_sf"/>
</dbReference>
<evidence type="ECO:0000256" key="2">
    <source>
        <dbReference type="ARBA" id="ARBA00022603"/>
    </source>
</evidence>
<organism evidence="8 9">
    <name type="scientific">Segetibacter aerophilus</name>
    <dbReference type="NCBI Taxonomy" id="670293"/>
    <lineage>
        <taxon>Bacteria</taxon>
        <taxon>Pseudomonadati</taxon>
        <taxon>Bacteroidota</taxon>
        <taxon>Chitinophagia</taxon>
        <taxon>Chitinophagales</taxon>
        <taxon>Chitinophagaceae</taxon>
        <taxon>Segetibacter</taxon>
    </lineage>
</organism>
<dbReference type="AlphaFoldDB" id="A0A512B9F7"/>
<dbReference type="PROSITE" id="PS51686">
    <property type="entry name" value="SAM_MT_RSMB_NOP"/>
    <property type="match status" value="1"/>
</dbReference>
<dbReference type="SUPFAM" id="SSF53335">
    <property type="entry name" value="S-adenosyl-L-methionine-dependent methyltransferases"/>
    <property type="match status" value="1"/>
</dbReference>
<feature type="binding site" evidence="6">
    <location>
        <position position="137"/>
    </location>
    <ligand>
        <name>S-adenosyl-L-methionine</name>
        <dbReference type="ChEBI" id="CHEBI:59789"/>
    </ligand>
</feature>
<dbReference type="Gene3D" id="3.30.70.1170">
    <property type="entry name" value="Sun protein, domain 3"/>
    <property type="match status" value="1"/>
</dbReference>
<dbReference type="InterPro" id="IPR027391">
    <property type="entry name" value="Nol1_Nop2_Fmu_2"/>
</dbReference>
<dbReference type="PANTHER" id="PTHR22807:SF30">
    <property type="entry name" value="28S RRNA (CYTOSINE(4447)-C(5))-METHYLTRANSFERASE-RELATED"/>
    <property type="match status" value="1"/>
</dbReference>
<evidence type="ECO:0000256" key="6">
    <source>
        <dbReference type="PROSITE-ProRule" id="PRU01023"/>
    </source>
</evidence>
<accession>A0A512B9F7</accession>
<comment type="caution">
    <text evidence="8">The sequence shown here is derived from an EMBL/GenBank/DDBJ whole genome shotgun (WGS) entry which is preliminary data.</text>
</comment>
<protein>
    <submittedName>
        <fullName evidence="8">rRNA cytosine-C5-methyltransferase</fullName>
    </submittedName>
</protein>
<proteinExistence type="inferred from homology"/>
<feature type="binding site" evidence="6">
    <location>
        <begin position="114"/>
        <end position="120"/>
    </location>
    <ligand>
        <name>S-adenosyl-L-methionine</name>
        <dbReference type="ChEBI" id="CHEBI:59789"/>
    </ligand>
</feature>
<dbReference type="EMBL" id="BJYT01000002">
    <property type="protein sequence ID" value="GEO08600.1"/>
    <property type="molecule type" value="Genomic_DNA"/>
</dbReference>
<keyword evidence="9" id="KW-1185">Reference proteome</keyword>
<dbReference type="Pfam" id="PF01189">
    <property type="entry name" value="Methyltr_RsmB-F"/>
    <property type="match status" value="1"/>
</dbReference>
<dbReference type="InterPro" id="IPR023267">
    <property type="entry name" value="RCMT"/>
</dbReference>
<dbReference type="Proteomes" id="UP000321513">
    <property type="component" value="Unassembled WGS sequence"/>
</dbReference>
<dbReference type="OrthoDB" id="9810297at2"/>
<gene>
    <name evidence="8" type="ORF">SAE01_10960</name>
</gene>
<evidence type="ECO:0000256" key="5">
    <source>
        <dbReference type="ARBA" id="ARBA00022884"/>
    </source>
</evidence>
<dbReference type="InterPro" id="IPR031341">
    <property type="entry name" value="Methyltr_RsmF_N"/>
</dbReference>
<evidence type="ECO:0000313" key="8">
    <source>
        <dbReference type="EMBL" id="GEO08600.1"/>
    </source>
</evidence>
<dbReference type="Pfam" id="PF17125">
    <property type="entry name" value="Methyltr_RsmF_N"/>
    <property type="match status" value="1"/>
</dbReference>
<dbReference type="GO" id="GO:0003723">
    <property type="term" value="F:RNA binding"/>
    <property type="evidence" value="ECO:0007669"/>
    <property type="project" value="UniProtKB-UniRule"/>
</dbReference>
<evidence type="ECO:0000259" key="7">
    <source>
        <dbReference type="PROSITE" id="PS51686"/>
    </source>
</evidence>
<reference evidence="8 9" key="1">
    <citation type="submission" date="2019-07" db="EMBL/GenBank/DDBJ databases">
        <title>Whole genome shotgun sequence of Segetibacter aerophilus NBRC 106135.</title>
        <authorList>
            <person name="Hosoyama A."/>
            <person name="Uohara A."/>
            <person name="Ohji S."/>
            <person name="Ichikawa N."/>
        </authorList>
    </citation>
    <scope>NUCLEOTIDE SEQUENCE [LARGE SCALE GENOMIC DNA]</scope>
    <source>
        <strain evidence="8 9">NBRC 106135</strain>
    </source>
</reference>